<protein>
    <submittedName>
        <fullName evidence="2">Phage baseplate protein</fullName>
    </submittedName>
</protein>
<evidence type="ECO:0000259" key="1">
    <source>
        <dbReference type="Pfam" id="PF04965"/>
    </source>
</evidence>
<keyword evidence="3" id="KW-1185">Reference proteome</keyword>
<name>A0ABX0NRV9_9BURK</name>
<reference evidence="2 3" key="1">
    <citation type="submission" date="2019-10" db="EMBL/GenBank/DDBJ databases">
        <title>Taxonomy of Antarctic Massilia spp.: description of Massilia rubra sp. nov., Massilia aquatica sp. nov., Massilia mucilaginosa sp. nov., Massilia frigida sp. nov. isolated from streams, lakes and regoliths.</title>
        <authorList>
            <person name="Holochova P."/>
            <person name="Sedlacek I."/>
            <person name="Kralova S."/>
            <person name="Maslanova I."/>
            <person name="Busse H.-J."/>
            <person name="Stankova E."/>
            <person name="Vrbovska V."/>
            <person name="Kovarovic V."/>
            <person name="Bartak M."/>
            <person name="Svec P."/>
            <person name="Pantucek R."/>
        </authorList>
    </citation>
    <scope>NUCLEOTIDE SEQUENCE [LARGE SCALE GENOMIC DNA]</scope>
    <source>
        <strain evidence="2 3">CCM 8733</strain>
    </source>
</reference>
<evidence type="ECO:0000313" key="3">
    <source>
        <dbReference type="Proteomes" id="UP000609726"/>
    </source>
</evidence>
<dbReference type="Proteomes" id="UP000609726">
    <property type="component" value="Unassembled WGS sequence"/>
</dbReference>
<accession>A0ABX0NRV9</accession>
<evidence type="ECO:0000313" key="2">
    <source>
        <dbReference type="EMBL" id="NHZ89631.1"/>
    </source>
</evidence>
<dbReference type="RefSeq" id="WP_166874465.1">
    <property type="nucleotide sequence ID" value="NZ_WHJH01000010.1"/>
</dbReference>
<comment type="caution">
    <text evidence="2">The sequence shown here is derived from an EMBL/GenBank/DDBJ whole genome shotgun (WGS) entry which is preliminary data.</text>
</comment>
<sequence>MSRADFLGRGWRFPIMPDASGALGYSEGPEHIEHSLRHILMTSFGERVMRPSFGCEAPDLVFAPGSVQYLRLLEASVRNAIRDFEPRVELEFASAELDQDEQNHVAVRIGYRIRGANSRGNLVFPFYLGVDEGPT</sequence>
<feature type="domain" description="IraD/Gp25-like" evidence="1">
    <location>
        <begin position="27"/>
        <end position="117"/>
    </location>
</feature>
<gene>
    <name evidence="2" type="ORF">F2P45_11490</name>
</gene>
<dbReference type="Gene3D" id="3.10.450.40">
    <property type="match status" value="1"/>
</dbReference>
<dbReference type="SUPFAM" id="SSF160719">
    <property type="entry name" value="gpW/gp25-like"/>
    <property type="match status" value="1"/>
</dbReference>
<dbReference type="EMBL" id="WHJH01000010">
    <property type="protein sequence ID" value="NHZ89631.1"/>
    <property type="molecule type" value="Genomic_DNA"/>
</dbReference>
<dbReference type="InterPro" id="IPR007048">
    <property type="entry name" value="IraD/Gp25-like"/>
</dbReference>
<organism evidence="2 3">
    <name type="scientific">Massilia mucilaginosa</name>
    <dbReference type="NCBI Taxonomy" id="2609282"/>
    <lineage>
        <taxon>Bacteria</taxon>
        <taxon>Pseudomonadati</taxon>
        <taxon>Pseudomonadota</taxon>
        <taxon>Betaproteobacteria</taxon>
        <taxon>Burkholderiales</taxon>
        <taxon>Oxalobacteraceae</taxon>
        <taxon>Telluria group</taxon>
        <taxon>Massilia</taxon>
    </lineage>
</organism>
<dbReference type="Pfam" id="PF04965">
    <property type="entry name" value="GPW_gp25"/>
    <property type="match status" value="1"/>
</dbReference>
<proteinExistence type="predicted"/>